<dbReference type="STRING" id="246437.L9KM55"/>
<evidence type="ECO:0000313" key="3">
    <source>
        <dbReference type="Proteomes" id="UP000011518"/>
    </source>
</evidence>
<name>L9KM55_TUPCH</name>
<dbReference type="Proteomes" id="UP000011518">
    <property type="component" value="Unassembled WGS sequence"/>
</dbReference>
<dbReference type="Gene3D" id="1.10.150.510">
    <property type="entry name" value="Receptor activity modifying family"/>
    <property type="match status" value="1"/>
</dbReference>
<proteinExistence type="predicted"/>
<evidence type="ECO:0000313" key="2">
    <source>
        <dbReference type="EMBL" id="ELW63554.1"/>
    </source>
</evidence>
<feature type="compositionally biased region" description="Basic and acidic residues" evidence="1">
    <location>
        <begin position="391"/>
        <end position="405"/>
    </location>
</feature>
<sequence>MNKSSDSDYKETTEDIQKSDIGEDSQLEYHSAEEQEYISSHLSFDQAKTLSISNLKVIELRNSGYKVKCASNQEDSHVNLESGSIISLDSLDVYGQEDSPHVSKFQNSVMLRECHEHEKCKEQETSLMYHTISEESQYKSGFLNPPKTLKAKISTEKVNFQKAESKDSYGNCENKILKQLENPSTLSQDKALETLVKPYKDCQTSWTSIFDDSVISACGYSHYKSLQNTPCRALDFSVTLPGSVVRDNQSIGEDTYLKIANATNKTCFHNMEGTCPKLETDATNTVTINQTVDVSTDFRACFTTSRATNTSSAVVSTSSNTEITMMNKKRPGRWQSEKQRSVACNTDLSYSCDCVNIQVAVTKGPGKPLSLDSLKPNGNFTNKESLLSDSSHPKQDISPKKDNFKNGDINVDFSQLKLDDKDYRNYQEISEDWFDAKENLTGLDFLGIQENEIDKDRWNHQCTLAHHLFAVTACQDADFGTLAQEHCLARFESDMEAVGEPLWCDWAKTIGSHVRSERRALLLTPSSSIMPAESVLTVQSSK</sequence>
<reference evidence="3" key="1">
    <citation type="submission" date="2012-07" db="EMBL/GenBank/DDBJ databases">
        <title>Genome of the Chinese tree shrew, a rising model animal genetically related to primates.</title>
        <authorList>
            <person name="Zhang G."/>
            <person name="Fan Y."/>
            <person name="Yao Y."/>
            <person name="Huang Z."/>
        </authorList>
    </citation>
    <scope>NUCLEOTIDE SEQUENCE [LARGE SCALE GENOMIC DNA]</scope>
</reference>
<dbReference type="eggNOG" id="ENOG502S2NU">
    <property type="taxonomic scope" value="Eukaryota"/>
</dbReference>
<gene>
    <name evidence="2" type="ORF">TREES_T100020653</name>
</gene>
<reference evidence="3" key="2">
    <citation type="journal article" date="2013" name="Nat. Commun.">
        <title>Genome of the Chinese tree shrew.</title>
        <authorList>
            <person name="Fan Y."/>
            <person name="Huang Z.Y."/>
            <person name="Cao C.C."/>
            <person name="Chen C.S."/>
            <person name="Chen Y.X."/>
            <person name="Fan D.D."/>
            <person name="He J."/>
            <person name="Hou H.L."/>
            <person name="Hu L."/>
            <person name="Hu X.T."/>
            <person name="Jiang X.T."/>
            <person name="Lai R."/>
            <person name="Lang Y.S."/>
            <person name="Liang B."/>
            <person name="Liao S.G."/>
            <person name="Mu D."/>
            <person name="Ma Y.Y."/>
            <person name="Niu Y.Y."/>
            <person name="Sun X.Q."/>
            <person name="Xia J.Q."/>
            <person name="Xiao J."/>
            <person name="Xiong Z.Q."/>
            <person name="Xu L."/>
            <person name="Yang L."/>
            <person name="Zhang Y."/>
            <person name="Zhao W."/>
            <person name="Zhao X.D."/>
            <person name="Zheng Y.T."/>
            <person name="Zhou J.M."/>
            <person name="Zhu Y.B."/>
            <person name="Zhang G.J."/>
            <person name="Wang J."/>
            <person name="Yao Y.G."/>
        </authorList>
    </citation>
    <scope>NUCLEOTIDE SEQUENCE [LARGE SCALE GENOMIC DNA]</scope>
</reference>
<feature type="region of interest" description="Disordered" evidence="1">
    <location>
        <begin position="1"/>
        <end position="25"/>
    </location>
</feature>
<accession>L9KM55</accession>
<dbReference type="FunCoup" id="L9KM55">
    <property type="interactions" value="133"/>
</dbReference>
<dbReference type="InParanoid" id="L9KM55"/>
<dbReference type="InterPro" id="IPR038126">
    <property type="entry name" value="RAMP_sf"/>
</dbReference>
<evidence type="ECO:0000256" key="1">
    <source>
        <dbReference type="SAM" id="MobiDB-lite"/>
    </source>
</evidence>
<feature type="compositionally biased region" description="Basic and acidic residues" evidence="1">
    <location>
        <begin position="1"/>
        <end position="21"/>
    </location>
</feature>
<protein>
    <submittedName>
        <fullName evidence="2">RNA-binding protein 44</fullName>
    </submittedName>
</protein>
<keyword evidence="3" id="KW-1185">Reference proteome</keyword>
<dbReference type="EMBL" id="KB320773">
    <property type="protein sequence ID" value="ELW63554.1"/>
    <property type="molecule type" value="Genomic_DNA"/>
</dbReference>
<feature type="region of interest" description="Disordered" evidence="1">
    <location>
        <begin position="382"/>
        <end position="406"/>
    </location>
</feature>
<dbReference type="AlphaFoldDB" id="L9KM55"/>
<organism evidence="2 3">
    <name type="scientific">Tupaia chinensis</name>
    <name type="common">Chinese tree shrew</name>
    <name type="synonym">Tupaia belangeri chinensis</name>
    <dbReference type="NCBI Taxonomy" id="246437"/>
    <lineage>
        <taxon>Eukaryota</taxon>
        <taxon>Metazoa</taxon>
        <taxon>Chordata</taxon>
        <taxon>Craniata</taxon>
        <taxon>Vertebrata</taxon>
        <taxon>Euteleostomi</taxon>
        <taxon>Mammalia</taxon>
        <taxon>Eutheria</taxon>
        <taxon>Euarchontoglires</taxon>
        <taxon>Scandentia</taxon>
        <taxon>Tupaiidae</taxon>
        <taxon>Tupaia</taxon>
    </lineage>
</organism>